<dbReference type="OrthoDB" id="1430376at2759"/>
<gene>
    <name evidence="9" type="ORF">Csa_7G397050</name>
</gene>
<feature type="chain" id="PRO_5001965119" description="Pectinesterase inhibitor domain-containing protein" evidence="7">
    <location>
        <begin position="28"/>
        <end position="197"/>
    </location>
</feature>
<name>A0A0A0KAX0_CUCSA</name>
<sequence length="197" mass="21656">MLRAPSRRASIIALLALISILPWLTHSAKTSYVQEACRVTRHQDLCIQSLSPFSSAAKRSPTKWARAGVSVTITEAKKVAGLLGRLKNNKRMKGRNRAAVLDCVEVFEAAIDELHRSLGVLRRLSRRNFDAQMGDLTTWVSAALTDEDTCVEGFEGEEGKVVTLLRNRVVKVGYITSNALALVNKLAASSFETTINM</sequence>
<evidence type="ECO:0000259" key="8">
    <source>
        <dbReference type="SMART" id="SM00856"/>
    </source>
</evidence>
<dbReference type="Proteomes" id="UP000029981">
    <property type="component" value="Chromosome 7"/>
</dbReference>
<dbReference type="Pfam" id="PF04043">
    <property type="entry name" value="PMEI"/>
    <property type="match status" value="1"/>
</dbReference>
<dbReference type="Gramene" id="KGN44941">
    <property type="protein sequence ID" value="KGN44941"/>
    <property type="gene ID" value="Csa_7G397050"/>
</dbReference>
<dbReference type="GO" id="GO:0009505">
    <property type="term" value="C:plant-type cell wall"/>
    <property type="evidence" value="ECO:0000318"/>
    <property type="project" value="GO_Central"/>
</dbReference>
<organism evidence="9 10">
    <name type="scientific">Cucumis sativus</name>
    <name type="common">Cucumber</name>
    <dbReference type="NCBI Taxonomy" id="3659"/>
    <lineage>
        <taxon>Eukaryota</taxon>
        <taxon>Viridiplantae</taxon>
        <taxon>Streptophyta</taxon>
        <taxon>Embryophyta</taxon>
        <taxon>Tracheophyta</taxon>
        <taxon>Spermatophyta</taxon>
        <taxon>Magnoliopsida</taxon>
        <taxon>eudicotyledons</taxon>
        <taxon>Gunneridae</taxon>
        <taxon>Pentapetalae</taxon>
        <taxon>rosids</taxon>
        <taxon>fabids</taxon>
        <taxon>Cucurbitales</taxon>
        <taxon>Cucurbitaceae</taxon>
        <taxon>Benincaseae</taxon>
        <taxon>Cucumis</taxon>
    </lineage>
</organism>
<dbReference type="FunFam" id="1.20.140.40:FF:000006">
    <property type="entry name" value="Pectinesterase inhibitor 3"/>
    <property type="match status" value="1"/>
</dbReference>
<dbReference type="InterPro" id="IPR006501">
    <property type="entry name" value="Pectinesterase_inhib_dom"/>
</dbReference>
<dbReference type="OMA" id="SYVQNAC"/>
<reference evidence="9 10" key="3">
    <citation type="journal article" date="2010" name="BMC Genomics">
        <title>Transcriptome sequencing and comparative analysis of cucumber flowers with different sex types.</title>
        <authorList>
            <person name="Guo S."/>
            <person name="Zheng Y."/>
            <person name="Joung J.G."/>
            <person name="Liu S."/>
            <person name="Zhang Z."/>
            <person name="Crasta O.R."/>
            <person name="Sobral B.W."/>
            <person name="Xu Y."/>
            <person name="Huang S."/>
            <person name="Fei Z."/>
        </authorList>
    </citation>
    <scope>NUCLEOTIDE SEQUENCE [LARGE SCALE GENOMIC DNA]</scope>
    <source>
        <strain evidence="10">cv. 9930</strain>
    </source>
</reference>
<keyword evidence="2" id="KW-0052">Apoplast</keyword>
<evidence type="ECO:0000256" key="2">
    <source>
        <dbReference type="ARBA" id="ARBA00022523"/>
    </source>
</evidence>
<dbReference type="GO" id="GO:0009827">
    <property type="term" value="P:plant-type cell wall modification"/>
    <property type="evidence" value="ECO:0000318"/>
    <property type="project" value="GO_Central"/>
</dbReference>
<dbReference type="InterPro" id="IPR051955">
    <property type="entry name" value="PME_Inhibitor"/>
</dbReference>
<dbReference type="GO" id="GO:0010214">
    <property type="term" value="P:seed coat development"/>
    <property type="evidence" value="ECO:0000318"/>
    <property type="project" value="GO_Central"/>
</dbReference>
<dbReference type="AlphaFoldDB" id="A0A0A0KAX0"/>
<reference evidence="9 10" key="2">
    <citation type="journal article" date="2009" name="PLoS ONE">
        <title>An integrated genetic and cytogenetic map of the cucumber genome.</title>
        <authorList>
            <person name="Ren Y."/>
            <person name="Zhang Z."/>
            <person name="Liu J."/>
            <person name="Staub J.E."/>
            <person name="Han Y."/>
            <person name="Cheng Z."/>
            <person name="Li X."/>
            <person name="Lu J."/>
            <person name="Miao H."/>
            <person name="Kang H."/>
            <person name="Xie B."/>
            <person name="Gu X."/>
            <person name="Wang X."/>
            <person name="Du Y."/>
            <person name="Jin W."/>
            <person name="Huang S."/>
        </authorList>
    </citation>
    <scope>NUCLEOTIDE SEQUENCE [LARGE SCALE GENOMIC DNA]</scope>
    <source>
        <strain evidence="10">cv. 9930</strain>
    </source>
</reference>
<dbReference type="NCBIfam" id="TIGR01614">
    <property type="entry name" value="PME_inhib"/>
    <property type="match status" value="1"/>
</dbReference>
<evidence type="ECO:0000256" key="5">
    <source>
        <dbReference type="ARBA" id="ARBA00023157"/>
    </source>
</evidence>
<dbReference type="STRING" id="3659.A0A0A0KAX0"/>
<comment type="subcellular location">
    <subcellularLocation>
        <location evidence="1">Secreted</location>
        <location evidence="1">Extracellular space</location>
        <location evidence="1">Apoplast</location>
    </subcellularLocation>
</comment>
<dbReference type="GO" id="GO:0048046">
    <property type="term" value="C:apoplast"/>
    <property type="evidence" value="ECO:0007669"/>
    <property type="project" value="UniProtKB-SubCell"/>
</dbReference>
<keyword evidence="4 7" id="KW-0732">Signal</keyword>
<dbReference type="PANTHER" id="PTHR31080:SF158">
    <property type="entry name" value="PLANT INVERTASE_PECTIN METHYLESTERASE INHIBITOR SUPERFAMILY PROTEIN"/>
    <property type="match status" value="1"/>
</dbReference>
<evidence type="ECO:0000313" key="9">
    <source>
        <dbReference type="EMBL" id="KGN44941.1"/>
    </source>
</evidence>
<dbReference type="PANTHER" id="PTHR31080">
    <property type="entry name" value="PECTINESTERASE INHIBITOR-LIKE"/>
    <property type="match status" value="1"/>
</dbReference>
<evidence type="ECO:0000256" key="1">
    <source>
        <dbReference type="ARBA" id="ARBA00004271"/>
    </source>
</evidence>
<dbReference type="GO" id="GO:0048358">
    <property type="term" value="P:mucilage pectin biosynthetic process"/>
    <property type="evidence" value="ECO:0000318"/>
    <property type="project" value="GO_Central"/>
</dbReference>
<dbReference type="SUPFAM" id="SSF101148">
    <property type="entry name" value="Plant invertase/pectin methylesterase inhibitor"/>
    <property type="match status" value="1"/>
</dbReference>
<comment type="similarity">
    <text evidence="6">Belongs to the PMEI family.</text>
</comment>
<reference evidence="9 10" key="4">
    <citation type="journal article" date="2011" name="BMC Genomics">
        <title>RNA-Seq improves annotation of protein-coding genes in the cucumber genome.</title>
        <authorList>
            <person name="Li Z."/>
            <person name="Zhang Z."/>
            <person name="Yan P."/>
            <person name="Huang S."/>
            <person name="Fei Z."/>
            <person name="Lin K."/>
        </authorList>
    </citation>
    <scope>NUCLEOTIDE SEQUENCE [LARGE SCALE GENOMIC DNA]</scope>
    <source>
        <strain evidence="10">cv. 9930</strain>
    </source>
</reference>
<evidence type="ECO:0000256" key="4">
    <source>
        <dbReference type="ARBA" id="ARBA00022729"/>
    </source>
</evidence>
<feature type="domain" description="Pectinesterase inhibitor" evidence="8">
    <location>
        <begin position="28"/>
        <end position="182"/>
    </location>
</feature>
<accession>A0A0A0KAX0</accession>
<evidence type="ECO:0000256" key="3">
    <source>
        <dbReference type="ARBA" id="ARBA00022525"/>
    </source>
</evidence>
<keyword evidence="10" id="KW-1185">Reference proteome</keyword>
<dbReference type="Gene3D" id="1.20.140.40">
    <property type="entry name" value="Invertase/pectin methylesterase inhibitor family protein"/>
    <property type="match status" value="1"/>
</dbReference>
<evidence type="ECO:0000256" key="6">
    <source>
        <dbReference type="ARBA" id="ARBA00038471"/>
    </source>
</evidence>
<dbReference type="eggNOG" id="ENOG502S061">
    <property type="taxonomic scope" value="Eukaryota"/>
</dbReference>
<dbReference type="GO" id="GO:0046910">
    <property type="term" value="F:pectinesterase inhibitor activity"/>
    <property type="evidence" value="ECO:0000318"/>
    <property type="project" value="GO_Central"/>
</dbReference>
<dbReference type="SMART" id="SM00856">
    <property type="entry name" value="PMEI"/>
    <property type="match status" value="1"/>
</dbReference>
<dbReference type="InterPro" id="IPR035513">
    <property type="entry name" value="Invertase/methylesterase_inhib"/>
</dbReference>
<keyword evidence="3" id="KW-0964">Secreted</keyword>
<dbReference type="CDD" id="cd15798">
    <property type="entry name" value="PMEI-like_3"/>
    <property type="match status" value="1"/>
</dbReference>
<evidence type="ECO:0000256" key="7">
    <source>
        <dbReference type="SAM" id="SignalP"/>
    </source>
</evidence>
<protein>
    <recommendedName>
        <fullName evidence="8">Pectinesterase inhibitor domain-containing protein</fullName>
    </recommendedName>
</protein>
<evidence type="ECO:0000313" key="10">
    <source>
        <dbReference type="Proteomes" id="UP000029981"/>
    </source>
</evidence>
<reference evidence="9 10" key="1">
    <citation type="journal article" date="2009" name="Nat. Genet.">
        <title>The genome of the cucumber, Cucumis sativus L.</title>
        <authorList>
            <person name="Huang S."/>
            <person name="Li R."/>
            <person name="Zhang Z."/>
            <person name="Li L."/>
            <person name="Gu X."/>
            <person name="Fan W."/>
            <person name="Lucas W.J."/>
            <person name="Wang X."/>
            <person name="Xie B."/>
            <person name="Ni P."/>
            <person name="Ren Y."/>
            <person name="Zhu H."/>
            <person name="Li J."/>
            <person name="Lin K."/>
            <person name="Jin W."/>
            <person name="Fei Z."/>
            <person name="Li G."/>
            <person name="Staub J."/>
            <person name="Kilian A."/>
            <person name="van der Vossen E.A."/>
            <person name="Wu Y."/>
            <person name="Guo J."/>
            <person name="He J."/>
            <person name="Jia Z."/>
            <person name="Ren Y."/>
            <person name="Tian G."/>
            <person name="Lu Y."/>
            <person name="Ruan J."/>
            <person name="Qian W."/>
            <person name="Wang M."/>
            <person name="Huang Q."/>
            <person name="Li B."/>
            <person name="Xuan Z."/>
            <person name="Cao J."/>
            <person name="Asan"/>
            <person name="Wu Z."/>
            <person name="Zhang J."/>
            <person name="Cai Q."/>
            <person name="Bai Y."/>
            <person name="Zhao B."/>
            <person name="Han Y."/>
            <person name="Li Y."/>
            <person name="Li X."/>
            <person name="Wang S."/>
            <person name="Shi Q."/>
            <person name="Liu S."/>
            <person name="Cho W.K."/>
            <person name="Kim J.Y."/>
            <person name="Xu Y."/>
            <person name="Heller-Uszynska K."/>
            <person name="Miao H."/>
            <person name="Cheng Z."/>
            <person name="Zhang S."/>
            <person name="Wu J."/>
            <person name="Yang Y."/>
            <person name="Kang H."/>
            <person name="Li M."/>
            <person name="Liang H."/>
            <person name="Ren X."/>
            <person name="Shi Z."/>
            <person name="Wen M."/>
            <person name="Jian M."/>
            <person name="Yang H."/>
            <person name="Zhang G."/>
            <person name="Yang Z."/>
            <person name="Chen R."/>
            <person name="Liu S."/>
            <person name="Li J."/>
            <person name="Ma L."/>
            <person name="Liu H."/>
            <person name="Zhou Y."/>
            <person name="Zhao J."/>
            <person name="Fang X."/>
            <person name="Li G."/>
            <person name="Fang L."/>
            <person name="Li Y."/>
            <person name="Liu D."/>
            <person name="Zheng H."/>
            <person name="Zhang Y."/>
            <person name="Qin N."/>
            <person name="Li Z."/>
            <person name="Yang G."/>
            <person name="Yang S."/>
            <person name="Bolund L."/>
            <person name="Kristiansen K."/>
            <person name="Zheng H."/>
            <person name="Li S."/>
            <person name="Zhang X."/>
            <person name="Yang H."/>
            <person name="Wang J."/>
            <person name="Sun R."/>
            <person name="Zhang B."/>
            <person name="Jiang S."/>
            <person name="Wang J."/>
            <person name="Du Y."/>
            <person name="Li S."/>
        </authorList>
    </citation>
    <scope>NUCLEOTIDE SEQUENCE [LARGE SCALE GENOMIC DNA]</scope>
    <source>
        <strain evidence="10">cv. 9930</strain>
    </source>
</reference>
<feature type="signal peptide" evidence="7">
    <location>
        <begin position="1"/>
        <end position="27"/>
    </location>
</feature>
<dbReference type="KEGG" id="csv:101222861"/>
<dbReference type="EMBL" id="CM002928">
    <property type="protein sequence ID" value="KGN44941.1"/>
    <property type="molecule type" value="Genomic_DNA"/>
</dbReference>
<keyword evidence="5" id="KW-1015">Disulfide bond</keyword>
<proteinExistence type="inferred from homology"/>